<reference evidence="2 3" key="1">
    <citation type="submission" date="2017-03" db="EMBL/GenBank/DDBJ databases">
        <title>Genome analysis of Rhizobial strains effectives or ineffectives for nitrogen fixation isolated from bean seeds.</title>
        <authorList>
            <person name="Peralta H."/>
            <person name="Aguilar-Vera A."/>
            <person name="Mora Y."/>
            <person name="Vargas-Lagunas C."/>
            <person name="Girard L."/>
            <person name="Mora J."/>
        </authorList>
    </citation>
    <scope>NUCLEOTIDE SEQUENCE [LARGE SCALE GENOMIC DNA]</scope>
    <source>
        <strain evidence="2 3">CCGM5</strain>
    </source>
</reference>
<dbReference type="RefSeq" id="WP_116273990.1">
    <property type="nucleotide sequence ID" value="NZ_KZ859521.1"/>
</dbReference>
<dbReference type="InterPro" id="IPR012036">
    <property type="entry name" value="Phage_Mu_Gp28"/>
</dbReference>
<accession>A0A3E1BH88</accession>
<dbReference type="Gene3D" id="3.30.420.240">
    <property type="match status" value="1"/>
</dbReference>
<evidence type="ECO:0000313" key="2">
    <source>
        <dbReference type="EMBL" id="RFB92294.1"/>
    </source>
</evidence>
<name>A0A3E1BH88_RHILT</name>
<dbReference type="PIRSF" id="PIRSF007056">
    <property type="entry name" value="UCP007056"/>
    <property type="match status" value="1"/>
</dbReference>
<proteinExistence type="predicted"/>
<evidence type="ECO:0008006" key="4">
    <source>
        <dbReference type="Google" id="ProtNLM"/>
    </source>
</evidence>
<dbReference type="Gene3D" id="3.40.50.300">
    <property type="entry name" value="P-loop containing nucleotide triphosphate hydrolases"/>
    <property type="match status" value="1"/>
</dbReference>
<sequence length="550" mass="60913">MTEAVSEEVVVLTRDPAKLPDELLRGADIPEDLDPLAEGVLMRHQAEWLEDESDLKVCAKGRRTGITFAEALDDTLIASAARSAGGQNVFYIGDTKDKGREFIGYVKHFAYTVAKEVAAIEDSIFVDERADGTTAFISGYRISFASGFRVEALSSRPENIRGLQGTVVIDEAAFHKNVNEVLDAVNALLIWGGKIRVISSHNGFLNAFNQLCLDAQAEKIPFSYHYIPFQAAIDNGLFRKVCDQKGEAWTQEAQDAWEKQIRGAYGSRTAKMKQELDAIAAEGEGAALTRVLIESCMSADIPVIRWDRNDDFKNLSDEERARQADAFCRTQLKPLLSRLNPDREHAFGEDFARSGDKTAIIPIEIGLDLVRRACFVLELKNIPYDQQRDILFYVVDALPRLMGGALDATGNGEYLAEKARQRYGDTIVEVKLNQPWYSTNMLPYIEAFSDKTILLPRDADVLADHQALAYVNGIIKVPDNHTSKGADGYERHGDTAPAGALAFFASRQESISYEYDTNRKTTGSQAGHNGGPPLDDDRRNSINVHLRGSL</sequence>
<dbReference type="AlphaFoldDB" id="A0A3E1BH88"/>
<comment type="caution">
    <text evidence="2">The sequence shown here is derived from an EMBL/GenBank/DDBJ whole genome shotgun (WGS) entry which is preliminary data.</text>
</comment>
<evidence type="ECO:0000313" key="3">
    <source>
        <dbReference type="Proteomes" id="UP000256748"/>
    </source>
</evidence>
<protein>
    <recommendedName>
        <fullName evidence="4">Phage protein</fullName>
    </recommendedName>
</protein>
<evidence type="ECO:0000256" key="1">
    <source>
        <dbReference type="SAM" id="MobiDB-lite"/>
    </source>
</evidence>
<gene>
    <name evidence="2" type="ORF">B5K10_15880</name>
</gene>
<dbReference type="EMBL" id="NAOO01000018">
    <property type="protein sequence ID" value="RFB92294.1"/>
    <property type="molecule type" value="Genomic_DNA"/>
</dbReference>
<feature type="region of interest" description="Disordered" evidence="1">
    <location>
        <begin position="516"/>
        <end position="540"/>
    </location>
</feature>
<dbReference type="Proteomes" id="UP000256748">
    <property type="component" value="Unassembled WGS sequence"/>
</dbReference>
<dbReference type="InterPro" id="IPR027417">
    <property type="entry name" value="P-loop_NTPase"/>
</dbReference>
<organism evidence="2 3">
    <name type="scientific">Rhizobium leguminosarum bv. trifolii</name>
    <dbReference type="NCBI Taxonomy" id="386"/>
    <lineage>
        <taxon>Bacteria</taxon>
        <taxon>Pseudomonadati</taxon>
        <taxon>Pseudomonadota</taxon>
        <taxon>Alphaproteobacteria</taxon>
        <taxon>Hyphomicrobiales</taxon>
        <taxon>Rhizobiaceae</taxon>
        <taxon>Rhizobium/Agrobacterium group</taxon>
        <taxon>Rhizobium</taxon>
    </lineage>
</organism>